<evidence type="ECO:0000313" key="3">
    <source>
        <dbReference type="Proteomes" id="UP001259803"/>
    </source>
</evidence>
<sequence length="269" mass="28810">MRLALDHMTAVDAMPVELAQAAHDGGCRAMCLFMHSMEVLPLMPQFNLYNDREERRELGRCMDALGVGLDLAYPFTLAGRTDVDTFGPALDCAAQLGARLVNVLCYDRDADRRLDRFGRFCDLAAGAGLSVAVEFYPPSQIRSLAQALALVGAIDRPGRVGINVDLLHLMRSGGSIAELAAAPEGTILYGQFADGPAHCHADAQEQEASSERLLPGEGTFDLRGFAAALPPDCPTSVEIPRDHAVLLGEPRAERVQRAVAGVRNALGEG</sequence>
<name>A0ABU2ZL01_9SPHN</name>
<dbReference type="PANTHER" id="PTHR12110:SF48">
    <property type="entry name" value="BLL3656 PROTEIN"/>
    <property type="match status" value="1"/>
</dbReference>
<proteinExistence type="predicted"/>
<feature type="domain" description="Xylose isomerase-like TIM barrel" evidence="1">
    <location>
        <begin position="35"/>
        <end position="259"/>
    </location>
</feature>
<dbReference type="Pfam" id="PF01261">
    <property type="entry name" value="AP_endonuc_2"/>
    <property type="match status" value="1"/>
</dbReference>
<dbReference type="InterPro" id="IPR050312">
    <property type="entry name" value="IolE/XylAMocC-like"/>
</dbReference>
<organism evidence="2 3">
    <name type="scientific">Croceicoccus esteveae</name>
    <dbReference type="NCBI Taxonomy" id="3075597"/>
    <lineage>
        <taxon>Bacteria</taxon>
        <taxon>Pseudomonadati</taxon>
        <taxon>Pseudomonadota</taxon>
        <taxon>Alphaproteobacteria</taxon>
        <taxon>Sphingomonadales</taxon>
        <taxon>Erythrobacteraceae</taxon>
        <taxon>Croceicoccus</taxon>
    </lineage>
</organism>
<evidence type="ECO:0000259" key="1">
    <source>
        <dbReference type="Pfam" id="PF01261"/>
    </source>
</evidence>
<protein>
    <submittedName>
        <fullName evidence="2">TIM barrel protein</fullName>
    </submittedName>
</protein>
<accession>A0ABU2ZL01</accession>
<dbReference type="PANTHER" id="PTHR12110">
    <property type="entry name" value="HYDROXYPYRUVATE ISOMERASE"/>
    <property type="match status" value="1"/>
</dbReference>
<evidence type="ECO:0000313" key="2">
    <source>
        <dbReference type="EMBL" id="MDT0577066.1"/>
    </source>
</evidence>
<comment type="caution">
    <text evidence="2">The sequence shown here is derived from an EMBL/GenBank/DDBJ whole genome shotgun (WGS) entry which is preliminary data.</text>
</comment>
<dbReference type="Gene3D" id="3.20.20.150">
    <property type="entry name" value="Divalent-metal-dependent TIM barrel enzymes"/>
    <property type="match status" value="1"/>
</dbReference>
<dbReference type="InterPro" id="IPR036237">
    <property type="entry name" value="Xyl_isomerase-like_sf"/>
</dbReference>
<gene>
    <name evidence="2" type="ORF">RM533_12905</name>
</gene>
<dbReference type="InterPro" id="IPR013022">
    <property type="entry name" value="Xyl_isomerase-like_TIM-brl"/>
</dbReference>
<keyword evidence="3" id="KW-1185">Reference proteome</keyword>
<dbReference type="RefSeq" id="WP_311341640.1">
    <property type="nucleotide sequence ID" value="NZ_JAVRHS010000016.1"/>
</dbReference>
<reference evidence="2 3" key="1">
    <citation type="submission" date="2023-09" db="EMBL/GenBank/DDBJ databases">
        <authorList>
            <person name="Rey-Velasco X."/>
        </authorList>
    </citation>
    <scope>NUCLEOTIDE SEQUENCE [LARGE SCALE GENOMIC DNA]</scope>
    <source>
        <strain evidence="2 3">F390</strain>
    </source>
</reference>
<dbReference type="SUPFAM" id="SSF51658">
    <property type="entry name" value="Xylose isomerase-like"/>
    <property type="match status" value="1"/>
</dbReference>
<dbReference type="EMBL" id="JAVRHS010000016">
    <property type="protein sequence ID" value="MDT0577066.1"/>
    <property type="molecule type" value="Genomic_DNA"/>
</dbReference>
<dbReference type="Proteomes" id="UP001259803">
    <property type="component" value="Unassembled WGS sequence"/>
</dbReference>